<dbReference type="PROSITE" id="PS50914">
    <property type="entry name" value="BON"/>
    <property type="match status" value="1"/>
</dbReference>
<gene>
    <name evidence="5" type="ORF">DA075_22960</name>
</gene>
<dbReference type="InterPro" id="IPR007055">
    <property type="entry name" value="BON_dom"/>
</dbReference>
<dbReference type="CDD" id="cd04586">
    <property type="entry name" value="CBS_pair_BON_assoc"/>
    <property type="match status" value="1"/>
</dbReference>
<dbReference type="Gene3D" id="3.30.1340.30">
    <property type="match status" value="1"/>
</dbReference>
<proteinExistence type="predicted"/>
<dbReference type="InterPro" id="IPR017080">
    <property type="entry name" value="UCP036990_CBS_BON"/>
</dbReference>
<protein>
    <submittedName>
        <fullName evidence="5">CBS domain-containing protein</fullName>
    </submittedName>
</protein>
<evidence type="ECO:0000313" key="6">
    <source>
        <dbReference type="Proteomes" id="UP000244755"/>
    </source>
</evidence>
<feature type="domain" description="BON" evidence="3">
    <location>
        <begin position="165"/>
        <end position="233"/>
    </location>
</feature>
<dbReference type="SUPFAM" id="SSF54631">
    <property type="entry name" value="CBS-domain pair"/>
    <property type="match status" value="1"/>
</dbReference>
<reference evidence="5 6" key="1">
    <citation type="submission" date="2018-04" db="EMBL/GenBank/DDBJ databases">
        <title>Methylobacterium sp. PR1016A genome.</title>
        <authorList>
            <person name="Park W."/>
        </authorList>
    </citation>
    <scope>NUCLEOTIDE SEQUENCE [LARGE SCALE GENOMIC DNA]</scope>
    <source>
        <strain evidence="5 6">PR1016A</strain>
    </source>
</reference>
<dbReference type="Pfam" id="PF00571">
    <property type="entry name" value="CBS"/>
    <property type="match status" value="2"/>
</dbReference>
<dbReference type="PANTHER" id="PTHR43080">
    <property type="entry name" value="CBS DOMAIN-CONTAINING PROTEIN CBSX3, MITOCHONDRIAL"/>
    <property type="match status" value="1"/>
</dbReference>
<dbReference type="OrthoDB" id="9783590at2"/>
<dbReference type="Pfam" id="PF04972">
    <property type="entry name" value="BON"/>
    <property type="match status" value="1"/>
</dbReference>
<organism evidence="5 6">
    <name type="scientific">Methylobacterium currus</name>
    <dbReference type="NCBI Taxonomy" id="2051553"/>
    <lineage>
        <taxon>Bacteria</taxon>
        <taxon>Pseudomonadati</taxon>
        <taxon>Pseudomonadota</taxon>
        <taxon>Alphaproteobacteria</taxon>
        <taxon>Hyphomicrobiales</taxon>
        <taxon>Methylobacteriaceae</taxon>
        <taxon>Methylobacterium</taxon>
    </lineage>
</organism>
<feature type="domain" description="CBS" evidence="4">
    <location>
        <begin position="94"/>
        <end position="156"/>
    </location>
</feature>
<evidence type="ECO:0000259" key="4">
    <source>
        <dbReference type="PROSITE" id="PS51371"/>
    </source>
</evidence>
<dbReference type="KEGG" id="mee:DA075_22960"/>
<dbReference type="PANTHER" id="PTHR43080:SF26">
    <property type="entry name" value="REGULATORY PROTEIN"/>
    <property type="match status" value="1"/>
</dbReference>
<keyword evidence="1 2" id="KW-0129">CBS domain</keyword>
<dbReference type="PIRSF" id="PIRSF036990">
    <property type="entry name" value="UCP036990_CBS_BON"/>
    <property type="match status" value="1"/>
</dbReference>
<sequence>MLARDIMHRDLVTVTPETPLGTIARLLVEKRFGAVPVTDETGRLVGLVSEADLLHREELGTERRRNRWLDAFASIETLANAYRSAHGQLARDVMATSLVTAAPDAPLIEIVELMERRHIRRVPIVEAGPDGNERLVGMVTRGDLVRALATLVPATLDRATDRALTDRRIRDLLLAEIARQPWTDKAEGNVTVLDGVVHLWGTVANEAESRALVTMAEGIPGVVAVRDHTFVAYWGADPVML</sequence>
<dbReference type="RefSeq" id="WP_099955192.1">
    <property type="nucleotide sequence ID" value="NZ_CP028843.1"/>
</dbReference>
<dbReference type="AlphaFoldDB" id="A0A2R4WPA5"/>
<dbReference type="InterPro" id="IPR046342">
    <property type="entry name" value="CBS_dom_sf"/>
</dbReference>
<evidence type="ECO:0000256" key="2">
    <source>
        <dbReference type="PROSITE-ProRule" id="PRU00703"/>
    </source>
</evidence>
<name>A0A2R4WPA5_9HYPH</name>
<dbReference type="InterPro" id="IPR051257">
    <property type="entry name" value="Diverse_CBS-Domain"/>
</dbReference>
<dbReference type="EMBL" id="CP028843">
    <property type="protein sequence ID" value="AWB23404.1"/>
    <property type="molecule type" value="Genomic_DNA"/>
</dbReference>
<evidence type="ECO:0000313" key="5">
    <source>
        <dbReference type="EMBL" id="AWB23404.1"/>
    </source>
</evidence>
<dbReference type="SMART" id="SM00116">
    <property type="entry name" value="CBS"/>
    <property type="match status" value="2"/>
</dbReference>
<accession>A0A2R4WPA5</accession>
<dbReference type="Gene3D" id="3.10.580.10">
    <property type="entry name" value="CBS-domain"/>
    <property type="match status" value="1"/>
</dbReference>
<dbReference type="PROSITE" id="PS51371">
    <property type="entry name" value="CBS"/>
    <property type="match status" value="2"/>
</dbReference>
<feature type="domain" description="CBS" evidence="4">
    <location>
        <begin position="7"/>
        <end position="63"/>
    </location>
</feature>
<evidence type="ECO:0000256" key="1">
    <source>
        <dbReference type="ARBA" id="ARBA00023122"/>
    </source>
</evidence>
<evidence type="ECO:0000259" key="3">
    <source>
        <dbReference type="PROSITE" id="PS50914"/>
    </source>
</evidence>
<dbReference type="Proteomes" id="UP000244755">
    <property type="component" value="Chromosome 1"/>
</dbReference>
<keyword evidence="6" id="KW-1185">Reference proteome</keyword>
<dbReference type="InterPro" id="IPR000644">
    <property type="entry name" value="CBS_dom"/>
</dbReference>